<name>A0AAV1CN95_OLDCO</name>
<dbReference type="GO" id="GO:0006952">
    <property type="term" value="P:defense response"/>
    <property type="evidence" value="ECO:0007669"/>
    <property type="project" value="InterPro"/>
</dbReference>
<evidence type="ECO:0000259" key="1">
    <source>
        <dbReference type="SMART" id="SM01037"/>
    </source>
</evidence>
<sequence>MGLSGKLQFRQEIKSPGNAFPEIFYGSKKEILPKICPERLPVLEILDGNWGEVGCTIVVHYQMANGETVISTEKIVASDAKNMSITYDLVGDLMKHYKSFKVTLHMESQGQKTFLVITYEYEKQSPDVLGPDGIGMVDFASELISIVDAYVLNNITSFPSQTSNTIT</sequence>
<dbReference type="SUPFAM" id="SSF55961">
    <property type="entry name" value="Bet v1-like"/>
    <property type="match status" value="1"/>
</dbReference>
<protein>
    <submittedName>
        <fullName evidence="2">OLC1v1032079C1</fullName>
    </submittedName>
</protein>
<proteinExistence type="predicted"/>
<evidence type="ECO:0000313" key="3">
    <source>
        <dbReference type="Proteomes" id="UP001161247"/>
    </source>
</evidence>
<dbReference type="Pfam" id="PF00407">
    <property type="entry name" value="Bet_v_1"/>
    <property type="match status" value="1"/>
</dbReference>
<dbReference type="InterPro" id="IPR000916">
    <property type="entry name" value="Bet_v_I/MLP"/>
</dbReference>
<gene>
    <name evidence="2" type="ORF">OLC1_LOCUS6869</name>
</gene>
<keyword evidence="3" id="KW-1185">Reference proteome</keyword>
<organism evidence="2 3">
    <name type="scientific">Oldenlandia corymbosa var. corymbosa</name>
    <dbReference type="NCBI Taxonomy" id="529605"/>
    <lineage>
        <taxon>Eukaryota</taxon>
        <taxon>Viridiplantae</taxon>
        <taxon>Streptophyta</taxon>
        <taxon>Embryophyta</taxon>
        <taxon>Tracheophyta</taxon>
        <taxon>Spermatophyta</taxon>
        <taxon>Magnoliopsida</taxon>
        <taxon>eudicotyledons</taxon>
        <taxon>Gunneridae</taxon>
        <taxon>Pentapetalae</taxon>
        <taxon>asterids</taxon>
        <taxon>lamiids</taxon>
        <taxon>Gentianales</taxon>
        <taxon>Rubiaceae</taxon>
        <taxon>Rubioideae</taxon>
        <taxon>Spermacoceae</taxon>
        <taxon>Hedyotis-Oldenlandia complex</taxon>
        <taxon>Oldenlandia</taxon>
    </lineage>
</organism>
<dbReference type="PANTHER" id="PTHR31907">
    <property type="entry name" value="MLP-LIKE PROTEIN 423"/>
    <property type="match status" value="1"/>
</dbReference>
<dbReference type="Proteomes" id="UP001161247">
    <property type="component" value="Chromosome 2"/>
</dbReference>
<evidence type="ECO:0000313" key="2">
    <source>
        <dbReference type="EMBL" id="CAI9096017.1"/>
    </source>
</evidence>
<feature type="domain" description="Bet v I/Major latex protein" evidence="1">
    <location>
        <begin position="2"/>
        <end position="154"/>
    </location>
</feature>
<dbReference type="SMART" id="SM01037">
    <property type="entry name" value="Bet_v_1"/>
    <property type="match status" value="1"/>
</dbReference>
<dbReference type="InterPro" id="IPR051761">
    <property type="entry name" value="MLP-like_ligand-binding"/>
</dbReference>
<dbReference type="InterPro" id="IPR023393">
    <property type="entry name" value="START-like_dom_sf"/>
</dbReference>
<dbReference type="EMBL" id="OX459119">
    <property type="protein sequence ID" value="CAI9096017.1"/>
    <property type="molecule type" value="Genomic_DNA"/>
</dbReference>
<dbReference type="Gene3D" id="3.30.530.20">
    <property type="match status" value="1"/>
</dbReference>
<reference evidence="2" key="1">
    <citation type="submission" date="2023-03" db="EMBL/GenBank/DDBJ databases">
        <authorList>
            <person name="Julca I."/>
        </authorList>
    </citation>
    <scope>NUCLEOTIDE SEQUENCE</scope>
</reference>
<dbReference type="AlphaFoldDB" id="A0AAV1CN95"/>
<accession>A0AAV1CN95</accession>